<gene>
    <name evidence="2" type="ORF">A9Q93_01195</name>
</gene>
<dbReference type="Proteomes" id="UP000196102">
    <property type="component" value="Unassembled WGS sequence"/>
</dbReference>
<comment type="caution">
    <text evidence="2">The sequence shown here is derived from an EMBL/GenBank/DDBJ whole genome shotgun (WGS) entry which is preliminary data.</text>
</comment>
<dbReference type="AlphaFoldDB" id="A0A1Z8BF81"/>
<name>A0A1Z8BF81_9FLAO</name>
<organism evidence="2 3">
    <name type="scientific">Nonlabens dokdonensis</name>
    <dbReference type="NCBI Taxonomy" id="328515"/>
    <lineage>
        <taxon>Bacteria</taxon>
        <taxon>Pseudomonadati</taxon>
        <taxon>Bacteroidota</taxon>
        <taxon>Flavobacteriia</taxon>
        <taxon>Flavobacteriales</taxon>
        <taxon>Flavobacteriaceae</taxon>
        <taxon>Nonlabens</taxon>
    </lineage>
</organism>
<keyword evidence="1" id="KW-1133">Transmembrane helix</keyword>
<accession>A0A1Z8BF81</accession>
<reference evidence="3" key="1">
    <citation type="journal article" date="2017" name="Proc. Natl. Acad. Sci. U.S.A.">
        <title>Simulation of Deepwater Horizon oil plume reveals substrate specialization within a complex community of hydrocarbon-degraders.</title>
        <authorList>
            <person name="Hu P."/>
            <person name="Dubinsky E.A."/>
            <person name="Probst A.J."/>
            <person name="Wang J."/>
            <person name="Sieber C.M.K."/>
            <person name="Tom L.M."/>
            <person name="Gardinali P."/>
            <person name="Banfield J.F."/>
            <person name="Atlas R.M."/>
            <person name="Andersen G.L."/>
        </authorList>
    </citation>
    <scope>NUCLEOTIDE SEQUENCE [LARGE SCALE GENOMIC DNA]</scope>
</reference>
<evidence type="ECO:0000313" key="3">
    <source>
        <dbReference type="Proteomes" id="UP000196102"/>
    </source>
</evidence>
<feature type="transmembrane region" description="Helical" evidence="1">
    <location>
        <begin position="21"/>
        <end position="54"/>
    </location>
</feature>
<protein>
    <submittedName>
        <fullName evidence="2">Uncharacterized protein</fullName>
    </submittedName>
</protein>
<sequence>MKEVIHFKDINTPKYRIIMGTAILGLILAAVLFFLDATLYSSIFALISITLFYINSFDGFSTRNAVSYSLKSITVKLVGRKTFGFTFNELEILDLSEKGLYIKSKGMDPVTLSRKRYHDDSLEQLYTILKDKKTSHERR</sequence>
<evidence type="ECO:0000313" key="2">
    <source>
        <dbReference type="EMBL" id="OUS21220.1"/>
    </source>
</evidence>
<keyword evidence="1" id="KW-0472">Membrane</keyword>
<evidence type="ECO:0000256" key="1">
    <source>
        <dbReference type="SAM" id="Phobius"/>
    </source>
</evidence>
<proteinExistence type="predicted"/>
<dbReference type="EMBL" id="MAAX01000021">
    <property type="protein sequence ID" value="OUS21220.1"/>
    <property type="molecule type" value="Genomic_DNA"/>
</dbReference>
<keyword evidence="1" id="KW-0812">Transmembrane</keyword>